<dbReference type="GO" id="GO:0030288">
    <property type="term" value="C:outer membrane-bounded periplasmic space"/>
    <property type="evidence" value="ECO:0007669"/>
    <property type="project" value="TreeGrafter"/>
</dbReference>
<dbReference type="GO" id="GO:0009166">
    <property type="term" value="P:nucleotide catabolic process"/>
    <property type="evidence" value="ECO:0007669"/>
    <property type="project" value="InterPro"/>
</dbReference>
<dbReference type="EMBL" id="KC246806">
    <property type="protein sequence ID" value="AHF24791.1"/>
    <property type="molecule type" value="Genomic_DNA"/>
</dbReference>
<protein>
    <submittedName>
        <fullName evidence="2">5'-nucleotidase/2' 3'-cyclic phosphodiesterase and related esterases-like protein</fullName>
    </submittedName>
</protein>
<dbReference type="PANTHER" id="PTHR11575:SF24">
    <property type="entry name" value="5'-NUCLEOTIDASE"/>
    <property type="match status" value="1"/>
</dbReference>
<dbReference type="InterPro" id="IPR006179">
    <property type="entry name" value="5_nucleotidase/apyrase"/>
</dbReference>
<dbReference type="GO" id="GO:0016787">
    <property type="term" value="F:hydrolase activity"/>
    <property type="evidence" value="ECO:0007669"/>
    <property type="project" value="InterPro"/>
</dbReference>
<name>W0FIX4_9BACT</name>
<reference evidence="2" key="1">
    <citation type="journal article" date="2013" name="PLoS ONE">
        <title>Metagenomic insights into the carbohydrate-active enzymes carried by the microorganisms adhering to solid digesta in the rumen of cows.</title>
        <authorList>
            <person name="Wang L."/>
            <person name="Hatem A."/>
            <person name="Catalyurek U.V."/>
            <person name="Morrison M."/>
            <person name="Yu Z."/>
        </authorList>
    </citation>
    <scope>NUCLEOTIDE SEQUENCE</scope>
</reference>
<evidence type="ECO:0000313" key="2">
    <source>
        <dbReference type="EMBL" id="AHF24791.1"/>
    </source>
</evidence>
<dbReference type="AlphaFoldDB" id="W0FIX4"/>
<evidence type="ECO:0000259" key="1">
    <source>
        <dbReference type="Pfam" id="PF00149"/>
    </source>
</evidence>
<sequence length="354" mass="38565">MILACSFLIGGCSKGDTTPTTTPAETSAIASVTETTEPADPFSDDTSLHVRPDSNPNGDVVILMTGDMHSRVDKGFSLGGVYEVRYQLEIKGDTVLLVDTGDAIQGAPIGFNTKGEAVINLMNKLDYDVAVPGVHEFHYGVDRFFELAKKANFEYVCCNLVKEDKQVLKPYVIKEACGKKIAFVGVTTPKAITLVPSEYFQDTSGRFIYGFMQDETGDAIVKAIQDAVDQAKAEGADHVILMGHIGNEEVSAPWVYTNIVTRVRGCDAYFDGYSHDIKQEEYIDGEGIKRVRISAGAGLRGIGWVRIAKDGTVTTGIHSWINENINAVDLFDIDNPMVRKVNEAMKAFPDKGFG</sequence>
<dbReference type="InterPro" id="IPR004843">
    <property type="entry name" value="Calcineurin-like_PHP"/>
</dbReference>
<proteinExistence type="predicted"/>
<accession>W0FIX4</accession>
<dbReference type="InterPro" id="IPR029052">
    <property type="entry name" value="Metallo-depent_PP-like"/>
</dbReference>
<dbReference type="PANTHER" id="PTHR11575">
    <property type="entry name" value="5'-NUCLEOTIDASE-RELATED"/>
    <property type="match status" value="1"/>
</dbReference>
<organism evidence="2">
    <name type="scientific">uncultured bacterium Contig1758</name>
    <dbReference type="NCBI Taxonomy" id="1393501"/>
    <lineage>
        <taxon>Bacteria</taxon>
        <taxon>environmental samples</taxon>
    </lineage>
</organism>
<dbReference type="Pfam" id="PF00149">
    <property type="entry name" value="Metallophos"/>
    <property type="match status" value="1"/>
</dbReference>
<feature type="domain" description="Calcineurin-like phosphoesterase" evidence="1">
    <location>
        <begin position="62"/>
        <end position="264"/>
    </location>
</feature>
<dbReference type="SUPFAM" id="SSF56300">
    <property type="entry name" value="Metallo-dependent phosphatases"/>
    <property type="match status" value="1"/>
</dbReference>
<dbReference type="Gene3D" id="3.60.21.10">
    <property type="match status" value="1"/>
</dbReference>